<accession>A0A7J6U843</accession>
<feature type="signal peptide" evidence="1">
    <location>
        <begin position="1"/>
        <end position="18"/>
    </location>
</feature>
<organism evidence="2 3">
    <name type="scientific">Perkinsus olseni</name>
    <name type="common">Perkinsus atlanticus</name>
    <dbReference type="NCBI Taxonomy" id="32597"/>
    <lineage>
        <taxon>Eukaryota</taxon>
        <taxon>Sar</taxon>
        <taxon>Alveolata</taxon>
        <taxon>Perkinsozoa</taxon>
        <taxon>Perkinsea</taxon>
        <taxon>Perkinsida</taxon>
        <taxon>Perkinsidae</taxon>
        <taxon>Perkinsus</taxon>
    </lineage>
</organism>
<gene>
    <name evidence="2" type="ORF">FOZ62_005211</name>
</gene>
<evidence type="ECO:0000313" key="2">
    <source>
        <dbReference type="EMBL" id="KAF4753555.1"/>
    </source>
</evidence>
<feature type="chain" id="PRO_5029591797" evidence="1">
    <location>
        <begin position="19"/>
        <end position="120"/>
    </location>
</feature>
<proteinExistence type="predicted"/>
<dbReference type="AlphaFoldDB" id="A0A7J6U843"/>
<keyword evidence="1" id="KW-0732">Signal</keyword>
<dbReference type="Proteomes" id="UP000574390">
    <property type="component" value="Unassembled WGS sequence"/>
</dbReference>
<evidence type="ECO:0000313" key="3">
    <source>
        <dbReference type="Proteomes" id="UP000574390"/>
    </source>
</evidence>
<sequence>MFSAVLLVGIFGITAAYGKMIESGYGKFVIWMPAFPSIESFRFIQVPDGPKTWMVPPRVPIASLPFTMPDHSVVQSTPLPGLVAGHAYSTLSPTVNNLSSADAQPPEDPNQHSIVRLCLL</sequence>
<evidence type="ECO:0000256" key="1">
    <source>
        <dbReference type="SAM" id="SignalP"/>
    </source>
</evidence>
<name>A0A7J6U843_PEROL</name>
<reference evidence="2 3" key="1">
    <citation type="submission" date="2020-04" db="EMBL/GenBank/DDBJ databases">
        <title>Perkinsus olseni comparative genomics.</title>
        <authorList>
            <person name="Bogema D.R."/>
        </authorList>
    </citation>
    <scope>NUCLEOTIDE SEQUENCE [LARGE SCALE GENOMIC DNA]</scope>
    <source>
        <strain evidence="2">ATCC PRA-205</strain>
    </source>
</reference>
<protein>
    <submittedName>
        <fullName evidence="2">Uncharacterized protein</fullName>
    </submittedName>
</protein>
<dbReference type="EMBL" id="JABANM010001866">
    <property type="protein sequence ID" value="KAF4753555.1"/>
    <property type="molecule type" value="Genomic_DNA"/>
</dbReference>
<comment type="caution">
    <text evidence="2">The sequence shown here is derived from an EMBL/GenBank/DDBJ whole genome shotgun (WGS) entry which is preliminary data.</text>
</comment>